<dbReference type="EMBL" id="PQXL01000055">
    <property type="protein sequence ID" value="THV53253.1"/>
    <property type="molecule type" value="Genomic_DNA"/>
</dbReference>
<organism evidence="1 2">
    <name type="scientific">Botrytis galanthina</name>
    <dbReference type="NCBI Taxonomy" id="278940"/>
    <lineage>
        <taxon>Eukaryota</taxon>
        <taxon>Fungi</taxon>
        <taxon>Dikarya</taxon>
        <taxon>Ascomycota</taxon>
        <taxon>Pezizomycotina</taxon>
        <taxon>Leotiomycetes</taxon>
        <taxon>Helotiales</taxon>
        <taxon>Sclerotiniaceae</taxon>
        <taxon>Botrytis</taxon>
    </lineage>
</organism>
<evidence type="ECO:0000313" key="2">
    <source>
        <dbReference type="Proteomes" id="UP000308671"/>
    </source>
</evidence>
<dbReference type="Proteomes" id="UP000308671">
    <property type="component" value="Unassembled WGS sequence"/>
</dbReference>
<sequence length="112" mass="13069">MATSSTIHSLFGLNTSEITGSHKIGFELGSAENRIRTISVYSSLFKFMKRTYLWEFISNTFSSSSESEVLPGYFTLYQQFLWPFSEEGKTVVFIDKVQRREDFDAERYFEDQ</sequence>
<dbReference type="AlphaFoldDB" id="A0A4S8R5R7"/>
<gene>
    <name evidence="1" type="ORF">BGAL_0055g00120</name>
</gene>
<comment type="caution">
    <text evidence="1">The sequence shown here is derived from an EMBL/GenBank/DDBJ whole genome shotgun (WGS) entry which is preliminary data.</text>
</comment>
<protein>
    <submittedName>
        <fullName evidence="1">Uncharacterized protein</fullName>
    </submittedName>
</protein>
<reference evidence="1 2" key="1">
    <citation type="submission" date="2017-12" db="EMBL/GenBank/DDBJ databases">
        <title>Comparative genomics of Botrytis spp.</title>
        <authorList>
            <person name="Valero-Jimenez C.A."/>
            <person name="Tapia P."/>
            <person name="Veloso J."/>
            <person name="Silva-Moreno E."/>
            <person name="Staats M."/>
            <person name="Valdes J.H."/>
            <person name="Van Kan J.A.L."/>
        </authorList>
    </citation>
    <scope>NUCLEOTIDE SEQUENCE [LARGE SCALE GENOMIC DNA]</scope>
    <source>
        <strain evidence="1 2">MUCL435</strain>
    </source>
</reference>
<evidence type="ECO:0000313" key="1">
    <source>
        <dbReference type="EMBL" id="THV53253.1"/>
    </source>
</evidence>
<proteinExistence type="predicted"/>
<accession>A0A4S8R5R7</accession>
<keyword evidence="2" id="KW-1185">Reference proteome</keyword>
<name>A0A4S8R5R7_9HELO</name>